<evidence type="ECO:0000313" key="2">
    <source>
        <dbReference type="EMBL" id="CAD5985352.1"/>
    </source>
</evidence>
<dbReference type="RefSeq" id="WP_254175046.1">
    <property type="nucleotide sequence ID" value="NZ_LR882967.1"/>
</dbReference>
<dbReference type="Proteomes" id="UP001153719">
    <property type="component" value="Chromosome"/>
</dbReference>
<keyword evidence="1" id="KW-0732">Signal</keyword>
<organism evidence="2 3">
    <name type="scientific">Planktothrix pseudagardhii</name>
    <dbReference type="NCBI Taxonomy" id="132604"/>
    <lineage>
        <taxon>Bacteria</taxon>
        <taxon>Bacillati</taxon>
        <taxon>Cyanobacteriota</taxon>
        <taxon>Cyanophyceae</taxon>
        <taxon>Oscillatoriophycideae</taxon>
        <taxon>Oscillatoriales</taxon>
        <taxon>Microcoleaceae</taxon>
        <taxon>Planktothrix</taxon>
    </lineage>
</organism>
<feature type="chain" id="PRO_5040733204" evidence="1">
    <location>
        <begin position="26"/>
        <end position="68"/>
    </location>
</feature>
<dbReference type="EMBL" id="LR882967">
    <property type="protein sequence ID" value="CAD5985352.1"/>
    <property type="molecule type" value="Genomic_DNA"/>
</dbReference>
<protein>
    <submittedName>
        <fullName evidence="2">Uncharacterized protein</fullName>
    </submittedName>
</protein>
<reference evidence="2" key="1">
    <citation type="submission" date="2020-09" db="EMBL/GenBank/DDBJ databases">
        <authorList>
            <person name="Blom J."/>
        </authorList>
    </citation>
    <scope>NUCLEOTIDE SEQUENCE</scope>
    <source>
        <strain evidence="2">No.713</strain>
    </source>
</reference>
<dbReference type="AlphaFoldDB" id="A0A9W4DES9"/>
<feature type="signal peptide" evidence="1">
    <location>
        <begin position="1"/>
        <end position="25"/>
    </location>
</feature>
<dbReference type="KEGG" id="ppsu:NO713_05394"/>
<proteinExistence type="predicted"/>
<keyword evidence="3" id="KW-1185">Reference proteome</keyword>
<gene>
    <name evidence="2" type="ORF">NO713_05394</name>
</gene>
<evidence type="ECO:0000256" key="1">
    <source>
        <dbReference type="SAM" id="SignalP"/>
    </source>
</evidence>
<name>A0A9W4DES9_9CYAN</name>
<accession>A0A9W4DES9</accession>
<evidence type="ECO:0000313" key="3">
    <source>
        <dbReference type="Proteomes" id="UP001153719"/>
    </source>
</evidence>
<sequence length="68" mass="7526">MKIKHSLSLLGFILSSVIVPPLVHAQPIIPANDGTGTQIIPNNNQLLVVECKQHKYDAFVQLIETCYI</sequence>